<evidence type="ECO:0000313" key="1">
    <source>
        <dbReference type="EMBL" id="GBP76018.1"/>
    </source>
</evidence>
<proteinExistence type="predicted"/>
<organism evidence="1 2">
    <name type="scientific">Eumeta variegata</name>
    <name type="common">Bagworm moth</name>
    <name type="synonym">Eumeta japonica</name>
    <dbReference type="NCBI Taxonomy" id="151549"/>
    <lineage>
        <taxon>Eukaryota</taxon>
        <taxon>Metazoa</taxon>
        <taxon>Ecdysozoa</taxon>
        <taxon>Arthropoda</taxon>
        <taxon>Hexapoda</taxon>
        <taxon>Insecta</taxon>
        <taxon>Pterygota</taxon>
        <taxon>Neoptera</taxon>
        <taxon>Endopterygota</taxon>
        <taxon>Lepidoptera</taxon>
        <taxon>Glossata</taxon>
        <taxon>Ditrysia</taxon>
        <taxon>Tineoidea</taxon>
        <taxon>Psychidae</taxon>
        <taxon>Oiketicinae</taxon>
        <taxon>Eumeta</taxon>
    </lineage>
</organism>
<dbReference type="Proteomes" id="UP000299102">
    <property type="component" value="Unassembled WGS sequence"/>
</dbReference>
<comment type="caution">
    <text evidence="1">The sequence shown here is derived from an EMBL/GenBank/DDBJ whole genome shotgun (WGS) entry which is preliminary data.</text>
</comment>
<sequence>MMTRAVSGPRPVLHRREELVVQALRPGMINYGRMCLISRVFLLPYLVERCTPCFLNPDTCHFAFRKSVTGAVNGASLRPQALINVGGQYCGRRDLLESYAPNGP</sequence>
<accession>A0A4C1YIS9</accession>
<gene>
    <name evidence="1" type="ORF">EVAR_51882_1</name>
</gene>
<keyword evidence="2" id="KW-1185">Reference proteome</keyword>
<name>A0A4C1YIS9_EUMVA</name>
<protein>
    <submittedName>
        <fullName evidence="1">Uncharacterized protein</fullName>
    </submittedName>
</protein>
<evidence type="ECO:0000313" key="2">
    <source>
        <dbReference type="Proteomes" id="UP000299102"/>
    </source>
</evidence>
<dbReference type="EMBL" id="BGZK01001272">
    <property type="protein sequence ID" value="GBP76018.1"/>
    <property type="molecule type" value="Genomic_DNA"/>
</dbReference>
<dbReference type="AlphaFoldDB" id="A0A4C1YIS9"/>
<reference evidence="1 2" key="1">
    <citation type="journal article" date="2019" name="Commun. Biol.">
        <title>The bagworm genome reveals a unique fibroin gene that provides high tensile strength.</title>
        <authorList>
            <person name="Kono N."/>
            <person name="Nakamura H."/>
            <person name="Ohtoshi R."/>
            <person name="Tomita M."/>
            <person name="Numata K."/>
            <person name="Arakawa K."/>
        </authorList>
    </citation>
    <scope>NUCLEOTIDE SEQUENCE [LARGE SCALE GENOMIC DNA]</scope>
</reference>